<evidence type="ECO:0000256" key="3">
    <source>
        <dbReference type="ARBA" id="ARBA00007357"/>
    </source>
</evidence>
<dbReference type="GO" id="GO:0004222">
    <property type="term" value="F:metalloendopeptidase activity"/>
    <property type="evidence" value="ECO:0007669"/>
    <property type="project" value="InterPro"/>
</dbReference>
<evidence type="ECO:0000259" key="10">
    <source>
        <dbReference type="Pfam" id="PF01431"/>
    </source>
</evidence>
<keyword evidence="8" id="KW-0482">Metalloprotease</keyword>
<organism evidence="12 13">
    <name type="scientific">Rhynchophorus ferrugineus</name>
    <name type="common">Red palm weevil</name>
    <name type="synonym">Curculio ferrugineus</name>
    <dbReference type="NCBI Taxonomy" id="354439"/>
    <lineage>
        <taxon>Eukaryota</taxon>
        <taxon>Metazoa</taxon>
        <taxon>Ecdysozoa</taxon>
        <taxon>Arthropoda</taxon>
        <taxon>Hexapoda</taxon>
        <taxon>Insecta</taxon>
        <taxon>Pterygota</taxon>
        <taxon>Neoptera</taxon>
        <taxon>Endopterygota</taxon>
        <taxon>Coleoptera</taxon>
        <taxon>Polyphaga</taxon>
        <taxon>Cucujiformia</taxon>
        <taxon>Curculionidae</taxon>
        <taxon>Dryophthorinae</taxon>
        <taxon>Rhynchophorus</taxon>
    </lineage>
</organism>
<comment type="caution">
    <text evidence="12">The sequence shown here is derived from an EMBL/GenBank/DDBJ whole genome shotgun (WGS) entry which is preliminary data.</text>
</comment>
<dbReference type="Gene3D" id="3.40.390.10">
    <property type="entry name" value="Collagenase (Catalytic Domain)"/>
    <property type="match status" value="1"/>
</dbReference>
<evidence type="ECO:0000256" key="5">
    <source>
        <dbReference type="ARBA" id="ARBA00022723"/>
    </source>
</evidence>
<feature type="domain" description="Peptidase M13 C-terminal" evidence="10">
    <location>
        <begin position="506"/>
        <end position="697"/>
    </location>
</feature>
<keyword evidence="6" id="KW-0378">Hydrolase</keyword>
<dbReference type="InterPro" id="IPR018497">
    <property type="entry name" value="Peptidase_M13_C"/>
</dbReference>
<proteinExistence type="inferred from homology"/>
<dbReference type="AlphaFoldDB" id="A0A834MF47"/>
<evidence type="ECO:0000256" key="2">
    <source>
        <dbReference type="ARBA" id="ARBA00004401"/>
    </source>
</evidence>
<dbReference type="OrthoDB" id="6475849at2759"/>
<comment type="similarity">
    <text evidence="3">Belongs to the peptidase M13 family.</text>
</comment>
<comment type="cofactor">
    <cofactor evidence="1">
        <name>Zn(2+)</name>
        <dbReference type="ChEBI" id="CHEBI:29105"/>
    </cofactor>
</comment>
<dbReference type="GO" id="GO:0016485">
    <property type="term" value="P:protein processing"/>
    <property type="evidence" value="ECO:0007669"/>
    <property type="project" value="TreeGrafter"/>
</dbReference>
<dbReference type="InterPro" id="IPR042089">
    <property type="entry name" value="Peptidase_M13_dom_2"/>
</dbReference>
<dbReference type="InterPro" id="IPR008753">
    <property type="entry name" value="Peptidase_M13_N"/>
</dbReference>
<dbReference type="EMBL" id="JAACXV010000195">
    <property type="protein sequence ID" value="KAF7282071.1"/>
    <property type="molecule type" value="Genomic_DNA"/>
</dbReference>
<evidence type="ECO:0000256" key="8">
    <source>
        <dbReference type="ARBA" id="ARBA00023049"/>
    </source>
</evidence>
<keyword evidence="5" id="KW-0479">Metal-binding</keyword>
<evidence type="ECO:0000256" key="7">
    <source>
        <dbReference type="ARBA" id="ARBA00022833"/>
    </source>
</evidence>
<dbReference type="Gene3D" id="1.10.1380.10">
    <property type="entry name" value="Neutral endopeptidase , domain2"/>
    <property type="match status" value="1"/>
</dbReference>
<feature type="domain" description="Peptidase M13 N-terminal" evidence="11">
    <location>
        <begin position="68"/>
        <end position="441"/>
    </location>
</feature>
<dbReference type="SUPFAM" id="SSF55486">
    <property type="entry name" value="Metalloproteases ('zincins'), catalytic domain"/>
    <property type="match status" value="1"/>
</dbReference>
<dbReference type="PRINTS" id="PR00786">
    <property type="entry name" value="NEPRILYSIN"/>
</dbReference>
<keyword evidence="9" id="KW-1133">Transmembrane helix</keyword>
<reference evidence="12" key="1">
    <citation type="submission" date="2020-08" db="EMBL/GenBank/DDBJ databases">
        <title>Genome sequencing and assembly of the red palm weevil Rhynchophorus ferrugineus.</title>
        <authorList>
            <person name="Dias G.B."/>
            <person name="Bergman C.M."/>
            <person name="Manee M."/>
        </authorList>
    </citation>
    <scope>NUCLEOTIDE SEQUENCE</scope>
    <source>
        <strain evidence="12">AA-2017</strain>
        <tissue evidence="12">Whole larva</tissue>
    </source>
</reference>
<comment type="subcellular location">
    <subcellularLocation>
        <location evidence="2">Cell membrane</location>
        <topology evidence="2">Single-pass type II membrane protein</topology>
    </subcellularLocation>
</comment>
<accession>A0A834MF47</accession>
<dbReference type="PANTHER" id="PTHR11733">
    <property type="entry name" value="ZINC METALLOPROTEASE FAMILY M13 NEPRILYSIN-RELATED"/>
    <property type="match status" value="1"/>
</dbReference>
<evidence type="ECO:0000256" key="1">
    <source>
        <dbReference type="ARBA" id="ARBA00001947"/>
    </source>
</evidence>
<evidence type="ECO:0000313" key="12">
    <source>
        <dbReference type="EMBL" id="KAF7282071.1"/>
    </source>
</evidence>
<dbReference type="Proteomes" id="UP000625711">
    <property type="component" value="Unassembled WGS sequence"/>
</dbReference>
<evidence type="ECO:0000313" key="13">
    <source>
        <dbReference type="Proteomes" id="UP000625711"/>
    </source>
</evidence>
<dbReference type="GO" id="GO:0005886">
    <property type="term" value="C:plasma membrane"/>
    <property type="evidence" value="ECO:0007669"/>
    <property type="project" value="UniProtKB-SubCell"/>
</dbReference>
<feature type="transmembrane region" description="Helical" evidence="9">
    <location>
        <begin position="20"/>
        <end position="39"/>
    </location>
</feature>
<evidence type="ECO:0000256" key="6">
    <source>
        <dbReference type="ARBA" id="ARBA00022801"/>
    </source>
</evidence>
<keyword evidence="9" id="KW-0472">Membrane</keyword>
<dbReference type="PANTHER" id="PTHR11733:SF240">
    <property type="entry name" value="GH14155P-RELATED"/>
    <property type="match status" value="1"/>
</dbReference>
<keyword evidence="13" id="KW-1185">Reference proteome</keyword>
<dbReference type="CDD" id="cd08662">
    <property type="entry name" value="M13"/>
    <property type="match status" value="1"/>
</dbReference>
<gene>
    <name evidence="12" type="ORF">GWI33_003312</name>
</gene>
<dbReference type="PROSITE" id="PS51885">
    <property type="entry name" value="NEPRILYSIN"/>
    <property type="match status" value="1"/>
</dbReference>
<dbReference type="InterPro" id="IPR000718">
    <property type="entry name" value="Peptidase_M13"/>
</dbReference>
<dbReference type="GO" id="GO:0046872">
    <property type="term" value="F:metal ion binding"/>
    <property type="evidence" value="ECO:0007669"/>
    <property type="project" value="UniProtKB-KW"/>
</dbReference>
<keyword evidence="9" id="KW-0812">Transmembrane</keyword>
<dbReference type="PROSITE" id="PS51257">
    <property type="entry name" value="PROKAR_LIPOPROTEIN"/>
    <property type="match status" value="1"/>
</dbReference>
<dbReference type="InterPro" id="IPR024079">
    <property type="entry name" value="MetalloPept_cat_dom_sf"/>
</dbReference>
<keyword evidence="4" id="KW-0645">Protease</keyword>
<keyword evidence="7" id="KW-0862">Zinc</keyword>
<sequence length="699" mass="81252">MEKLSEKLQRRSKLERNLMVTVFVLVIACLVLFLLLVSLKLGGVVCWMPKCIEAAHHVLTTVDQTADPCQSFHRFACGGFLKTASGDETILNNLERRYRASLKHMIADDTSVNISQSRSFKYQREFYKSCLNTVDIENNEDRDYKDIIRYVTESWPMAQGYVADLYWPDVMLRAREKGMLFDFFLKIDVRRDYNRSRVFLEIGLPTRKNFERVLWRDRNISPIMSMVEAWKNGTSSSTHELRATIAFANNLSYIIELTYNQTKDLNIQQQKIKISDLKNIGYLGLQWLPFLTNITNQAHLKDDDIIVFSAGEEYIRRLYYLLLKTPIKIWVNYIVLLNIVNDCEYLSFRYRSACHEIFNRPKPETRDDYCAKEALNKFPGVAEGILIRQSVNKELIDDVNDLIKNVEHELTEALDYNEWMDKNTKNMLRSRLHNLSQVVGWRKDVFDEHTFENNHGYHKLHLMPGTIVEVVQKLRQFQADNLFDKVGGFSGEINEDVLETPKAVANAFYIYSINTLILPAPILYPPIYDVHQPNYLNYGSLGHIIGHELSHIFSDQFWIEATASKFRQKARCLVRDYEKFARTQPRTNTNGNDTLNENIADITGVNLAYTAYQKWVYKHGKEKKLPGLNYTPNQLFWIMSSTYMCSQPGIDDMESANTIHGVRRYRIDASVANSPYFADDFNCPKGTPMNPEKKCRIFA</sequence>
<protein>
    <submittedName>
        <fullName evidence="12">Uncharacterized protein</fullName>
    </submittedName>
</protein>
<name>A0A834MF47_RHYFE</name>
<evidence type="ECO:0000256" key="4">
    <source>
        <dbReference type="ARBA" id="ARBA00022670"/>
    </source>
</evidence>
<evidence type="ECO:0000259" key="11">
    <source>
        <dbReference type="Pfam" id="PF05649"/>
    </source>
</evidence>
<dbReference type="Pfam" id="PF01431">
    <property type="entry name" value="Peptidase_M13"/>
    <property type="match status" value="1"/>
</dbReference>
<evidence type="ECO:0000256" key="9">
    <source>
        <dbReference type="SAM" id="Phobius"/>
    </source>
</evidence>
<dbReference type="Pfam" id="PF05649">
    <property type="entry name" value="Peptidase_M13_N"/>
    <property type="match status" value="1"/>
</dbReference>